<name>A0A5C4UUR3_9ACTN</name>
<dbReference type="Pfam" id="PF09481">
    <property type="entry name" value="CRISPR_Cse1"/>
    <property type="match status" value="1"/>
</dbReference>
<evidence type="ECO:0000313" key="1">
    <source>
        <dbReference type="EMBL" id="TNM27063.1"/>
    </source>
</evidence>
<keyword evidence="2" id="KW-1185">Reference proteome</keyword>
<organism evidence="1 2">
    <name type="scientific">Streptomyces sedi</name>
    <dbReference type="NCBI Taxonomy" id="555059"/>
    <lineage>
        <taxon>Bacteria</taxon>
        <taxon>Bacillati</taxon>
        <taxon>Actinomycetota</taxon>
        <taxon>Actinomycetes</taxon>
        <taxon>Kitasatosporales</taxon>
        <taxon>Streptomycetaceae</taxon>
        <taxon>Streptomyces</taxon>
    </lineage>
</organism>
<dbReference type="AlphaFoldDB" id="A0A5C4UUR3"/>
<dbReference type="NCBIfam" id="TIGR02547">
    <property type="entry name" value="casA_cse1"/>
    <property type="match status" value="1"/>
</dbReference>
<proteinExistence type="predicted"/>
<gene>
    <name evidence="1" type="primary">casA</name>
    <name evidence="1" type="ORF">FH715_22170</name>
</gene>
<dbReference type="RefSeq" id="WP_139648086.1">
    <property type="nucleotide sequence ID" value="NZ_BAAAZS010000022.1"/>
</dbReference>
<evidence type="ECO:0000313" key="2">
    <source>
        <dbReference type="Proteomes" id="UP000311713"/>
    </source>
</evidence>
<sequence length="520" mass="56754">MATDPCVRMRWHRDAPPGELADLVGAAPGATSWVGVRGALAAAHLGTLDIPNPAVDSAMRRLLTAFVIRMVGFGIPDTDAWEDAWDELLAIRRFDPGVIDTYLERWRHRLYLRDAERPLLQDPRLAREVSTLAPPGRLVMTRASGSGQPWIDHTPQDEPVDAREALGWIVAWRAYGPSGMGGERNHGGVKHKSMTAGRLRAAISFHPETNSLFHDLLLSAPPPDQVPLTGEDIPEWEAEQLPDPLRPRVPCGPVGRLTGRAFHAVLLEMPDDLRVTGCRIAWAIPVPTTARTAEAKKAAEMTMEAITAATDPFVINRAKGGPLRAAHARALLRDFDTLIAARRTDPPQGVVPPAWLGLLASLPSAARERIGPVRVRVLACDQDKQPRETHWWSAITPVSIAAYLNDPDRAALIAAVRERAEKTETALSRALSSAWRGMSPDPRSTCPWTTSGRAAYWDRADPLFWPALQPGAPAPQFGALARQIFDTETHHAAATPVGMLPVAQARAGLVRATTPSRRNR</sequence>
<dbReference type="InterPro" id="IPR013381">
    <property type="entry name" value="CRISPR-assoc_prot_Cse1"/>
</dbReference>
<dbReference type="Proteomes" id="UP000311713">
    <property type="component" value="Unassembled WGS sequence"/>
</dbReference>
<reference evidence="1 2" key="1">
    <citation type="submission" date="2019-06" db="EMBL/GenBank/DDBJ databases">
        <title>Draft genome of Streptomyces sedi sp. JCM16909.</title>
        <authorList>
            <person name="Klykleung N."/>
            <person name="Tanasupawat S."/>
            <person name="Kudo T."/>
            <person name="Yuki M."/>
            <person name="Ohkuma M."/>
        </authorList>
    </citation>
    <scope>NUCLEOTIDE SEQUENCE [LARGE SCALE GENOMIC DNA]</scope>
    <source>
        <strain evidence="1 2">JCM 16909</strain>
    </source>
</reference>
<dbReference type="EMBL" id="VDGT01000019">
    <property type="protein sequence ID" value="TNM27063.1"/>
    <property type="molecule type" value="Genomic_DNA"/>
</dbReference>
<comment type="caution">
    <text evidence="1">The sequence shown here is derived from an EMBL/GenBank/DDBJ whole genome shotgun (WGS) entry which is preliminary data.</text>
</comment>
<protein>
    <submittedName>
        <fullName evidence="1">Type I-E CRISPR-associated protein Cse1/CasA</fullName>
    </submittedName>
</protein>
<dbReference type="OrthoDB" id="3187690at2"/>
<accession>A0A5C4UUR3</accession>